<accession>I0HPR9</accession>
<organism evidence="7 8">
    <name type="scientific">Rubrivivax gelatinosus (strain NBRC 100245 / IL144)</name>
    <dbReference type="NCBI Taxonomy" id="983917"/>
    <lineage>
        <taxon>Bacteria</taxon>
        <taxon>Pseudomonadati</taxon>
        <taxon>Pseudomonadota</taxon>
        <taxon>Betaproteobacteria</taxon>
        <taxon>Burkholderiales</taxon>
        <taxon>Sphaerotilaceae</taxon>
        <taxon>Rubrivivax</taxon>
    </lineage>
</organism>
<dbReference type="eggNOG" id="COG0697">
    <property type="taxonomic scope" value="Bacteria"/>
</dbReference>
<protein>
    <submittedName>
        <fullName evidence="7">Putative transmembrane protein</fullName>
    </submittedName>
</protein>
<evidence type="ECO:0000256" key="1">
    <source>
        <dbReference type="ARBA" id="ARBA00004141"/>
    </source>
</evidence>
<dbReference type="STRING" id="983917.RGE_16650"/>
<feature type="transmembrane region" description="Helical" evidence="5">
    <location>
        <begin position="217"/>
        <end position="235"/>
    </location>
</feature>
<name>I0HPR9_RUBGI</name>
<feature type="transmembrane region" description="Helical" evidence="5">
    <location>
        <begin position="155"/>
        <end position="174"/>
    </location>
</feature>
<gene>
    <name evidence="7" type="ordered locus">RGE_16650</name>
</gene>
<dbReference type="HOGENOM" id="CLU_032828_0_1_4"/>
<keyword evidence="2 5" id="KW-0812">Transmembrane</keyword>
<evidence type="ECO:0000256" key="2">
    <source>
        <dbReference type="ARBA" id="ARBA00022692"/>
    </source>
</evidence>
<evidence type="ECO:0000313" key="7">
    <source>
        <dbReference type="EMBL" id="BAL95006.1"/>
    </source>
</evidence>
<dbReference type="KEGG" id="rge:RGE_16650"/>
<feature type="transmembrane region" description="Helical" evidence="5">
    <location>
        <begin position="79"/>
        <end position="99"/>
    </location>
</feature>
<feature type="transmembrane region" description="Helical" evidence="5">
    <location>
        <begin position="186"/>
        <end position="205"/>
    </location>
</feature>
<feature type="transmembrane region" description="Helical" evidence="5">
    <location>
        <begin position="247"/>
        <end position="265"/>
    </location>
</feature>
<dbReference type="EMBL" id="AP012320">
    <property type="protein sequence ID" value="BAL95006.1"/>
    <property type="molecule type" value="Genomic_DNA"/>
</dbReference>
<evidence type="ECO:0000256" key="4">
    <source>
        <dbReference type="ARBA" id="ARBA00023136"/>
    </source>
</evidence>
<dbReference type="Pfam" id="PF00892">
    <property type="entry name" value="EamA"/>
    <property type="match status" value="1"/>
</dbReference>
<sequence>MSRTRAAPGPLRAPLLITGAAFLFAAMGLCVKLASAQYGAGEIVMYRSAVGVVLMALMLRAGRTSLATRVPWLHLQRSAAGLGGMCLWFYALGALPLATGMTLNYTSSVWVAVFVVGAAWGSGQRPDARLVIAVLAGFGGVALILQPTLETRQLLHGLAGLVSGLLSARAYLHVRSLGQAGEPEERIVFYFSVAGVAAGALLMLVGGGPHPHTLRGALLLLATGALASAAQLMLTRAYAIGQAMTNAVLQYLGIVFSFGFGVWLFDDPVTLSALAGMALIVGAGIAATWLARTPRVTSSTDIHGDLR</sequence>
<feature type="transmembrane region" description="Helical" evidence="5">
    <location>
        <begin position="130"/>
        <end position="149"/>
    </location>
</feature>
<evidence type="ECO:0000256" key="5">
    <source>
        <dbReference type="SAM" id="Phobius"/>
    </source>
</evidence>
<dbReference type="RefSeq" id="WP_014427870.1">
    <property type="nucleotide sequence ID" value="NC_017075.1"/>
</dbReference>
<keyword evidence="8" id="KW-1185">Reference proteome</keyword>
<proteinExistence type="predicted"/>
<evidence type="ECO:0000259" key="6">
    <source>
        <dbReference type="Pfam" id="PF00892"/>
    </source>
</evidence>
<feature type="transmembrane region" description="Helical" evidence="5">
    <location>
        <begin position="38"/>
        <end position="59"/>
    </location>
</feature>
<dbReference type="PANTHER" id="PTHR22911:SF6">
    <property type="entry name" value="SOLUTE CARRIER FAMILY 35 MEMBER G1"/>
    <property type="match status" value="1"/>
</dbReference>
<evidence type="ECO:0000313" key="8">
    <source>
        <dbReference type="Proteomes" id="UP000007883"/>
    </source>
</evidence>
<feature type="transmembrane region" description="Helical" evidence="5">
    <location>
        <begin position="105"/>
        <end position="123"/>
    </location>
</feature>
<dbReference type="PATRIC" id="fig|983917.3.peg.1628"/>
<comment type="subcellular location">
    <subcellularLocation>
        <location evidence="1">Membrane</location>
        <topology evidence="1">Multi-pass membrane protein</topology>
    </subcellularLocation>
</comment>
<dbReference type="InterPro" id="IPR000620">
    <property type="entry name" value="EamA_dom"/>
</dbReference>
<dbReference type="SUPFAM" id="SSF103481">
    <property type="entry name" value="Multidrug resistance efflux transporter EmrE"/>
    <property type="match status" value="2"/>
</dbReference>
<dbReference type="AlphaFoldDB" id="I0HPR9"/>
<keyword evidence="4 5" id="KW-0472">Membrane</keyword>
<feature type="domain" description="EamA" evidence="6">
    <location>
        <begin position="14"/>
        <end position="145"/>
    </location>
</feature>
<feature type="transmembrane region" description="Helical" evidence="5">
    <location>
        <begin position="271"/>
        <end position="291"/>
    </location>
</feature>
<dbReference type="GO" id="GO:0016020">
    <property type="term" value="C:membrane"/>
    <property type="evidence" value="ECO:0007669"/>
    <property type="project" value="UniProtKB-SubCell"/>
</dbReference>
<reference evidence="7 8" key="1">
    <citation type="journal article" date="2012" name="J. Bacteriol.">
        <title>Complete genome sequence of phototrophic betaproteobacterium Rubrivivax gelatinosus IL144.</title>
        <authorList>
            <person name="Nagashima S."/>
            <person name="Kamimura A."/>
            <person name="Shimizu T."/>
            <person name="Nakamura-isaki S."/>
            <person name="Aono E."/>
            <person name="Sakamoto K."/>
            <person name="Ichikawa N."/>
            <person name="Nakazawa H."/>
            <person name="Sekine M."/>
            <person name="Yamazaki S."/>
            <person name="Fujita N."/>
            <person name="Shimada K."/>
            <person name="Hanada S."/>
            <person name="Nagashima K.V.P."/>
        </authorList>
    </citation>
    <scope>NUCLEOTIDE SEQUENCE [LARGE SCALE GENOMIC DNA]</scope>
    <source>
        <strain evidence="8">NBRC 100245 / IL144</strain>
    </source>
</reference>
<dbReference type="Proteomes" id="UP000007883">
    <property type="component" value="Chromosome"/>
</dbReference>
<dbReference type="InterPro" id="IPR037185">
    <property type="entry name" value="EmrE-like"/>
</dbReference>
<dbReference type="PANTHER" id="PTHR22911">
    <property type="entry name" value="ACYL-MALONYL CONDENSING ENZYME-RELATED"/>
    <property type="match status" value="1"/>
</dbReference>
<keyword evidence="3 5" id="KW-1133">Transmembrane helix</keyword>
<evidence type="ECO:0000256" key="3">
    <source>
        <dbReference type="ARBA" id="ARBA00022989"/>
    </source>
</evidence>